<reference evidence="2" key="1">
    <citation type="submission" date="2024-02" db="EMBL/GenBank/DDBJ databases">
        <authorList>
            <consortium name="ELIXIR-Norway"/>
            <consortium name="Elixir Norway"/>
        </authorList>
    </citation>
    <scope>NUCLEOTIDE SEQUENCE</scope>
</reference>
<feature type="region of interest" description="Disordered" evidence="1">
    <location>
        <begin position="41"/>
        <end position="81"/>
    </location>
</feature>
<accession>A0ABP0WYX7</accession>
<evidence type="ECO:0000256" key="1">
    <source>
        <dbReference type="SAM" id="MobiDB-lite"/>
    </source>
</evidence>
<feature type="compositionally biased region" description="Polar residues" evidence="1">
    <location>
        <begin position="69"/>
        <end position="78"/>
    </location>
</feature>
<keyword evidence="3" id="KW-1185">Reference proteome</keyword>
<evidence type="ECO:0000313" key="2">
    <source>
        <dbReference type="EMBL" id="CAK9270610.1"/>
    </source>
</evidence>
<evidence type="ECO:0000313" key="3">
    <source>
        <dbReference type="Proteomes" id="UP001497444"/>
    </source>
</evidence>
<protein>
    <submittedName>
        <fullName evidence="2">Uncharacterized protein</fullName>
    </submittedName>
</protein>
<sequence>MNSAQAANSVKMTRKTEMPILAADQSLHSVTTLVAVGANTLTPDWEATSKDPSAGLNLEEKSHQRASNDEPTAASQNCPDKLAASRDAELFNTSITTVVSQDNPSEKQLKSMIAILEPDTTDQVLSVTDEEVLSVTVRRREL</sequence>
<organism evidence="2 3">
    <name type="scientific">Sphagnum jensenii</name>
    <dbReference type="NCBI Taxonomy" id="128206"/>
    <lineage>
        <taxon>Eukaryota</taxon>
        <taxon>Viridiplantae</taxon>
        <taxon>Streptophyta</taxon>
        <taxon>Embryophyta</taxon>
        <taxon>Bryophyta</taxon>
        <taxon>Sphagnophytina</taxon>
        <taxon>Sphagnopsida</taxon>
        <taxon>Sphagnales</taxon>
        <taxon>Sphagnaceae</taxon>
        <taxon>Sphagnum</taxon>
    </lineage>
</organism>
<proteinExistence type="predicted"/>
<dbReference type="Proteomes" id="UP001497444">
    <property type="component" value="Chromosome 3"/>
</dbReference>
<name>A0ABP0WYX7_9BRYO</name>
<dbReference type="EMBL" id="OZ020098">
    <property type="protein sequence ID" value="CAK9270610.1"/>
    <property type="molecule type" value="Genomic_DNA"/>
</dbReference>
<gene>
    <name evidence="2" type="ORF">CSSPJE1EN1_LOCUS16088</name>
</gene>
<feature type="compositionally biased region" description="Basic and acidic residues" evidence="1">
    <location>
        <begin position="58"/>
        <end position="68"/>
    </location>
</feature>